<dbReference type="Proteomes" id="UP000503447">
    <property type="component" value="Chromosome"/>
</dbReference>
<gene>
    <name evidence="1" type="ORF">FTUN_2515</name>
</gene>
<keyword evidence="2" id="KW-1185">Reference proteome</keyword>
<proteinExistence type="predicted"/>
<organism evidence="1 2">
    <name type="scientific">Frigoriglobus tundricola</name>
    <dbReference type="NCBI Taxonomy" id="2774151"/>
    <lineage>
        <taxon>Bacteria</taxon>
        <taxon>Pseudomonadati</taxon>
        <taxon>Planctomycetota</taxon>
        <taxon>Planctomycetia</taxon>
        <taxon>Gemmatales</taxon>
        <taxon>Gemmataceae</taxon>
        <taxon>Frigoriglobus</taxon>
    </lineage>
</organism>
<reference evidence="2" key="1">
    <citation type="submission" date="2020-05" db="EMBL/GenBank/DDBJ databases">
        <title>Frigoriglobus tundricola gen. nov., sp. nov., a psychrotolerant cellulolytic planctomycete of the family Gemmataceae with two divergent copies of 16S rRNA gene.</title>
        <authorList>
            <person name="Kulichevskaya I.S."/>
            <person name="Ivanova A.A."/>
            <person name="Naumoff D.G."/>
            <person name="Beletsky A.V."/>
            <person name="Rijpstra W.I.C."/>
            <person name="Sinninghe Damste J.S."/>
            <person name="Mardanov A.V."/>
            <person name="Ravin N.V."/>
            <person name="Dedysh S.N."/>
        </authorList>
    </citation>
    <scope>NUCLEOTIDE SEQUENCE [LARGE SCALE GENOMIC DNA]</scope>
    <source>
        <strain evidence="2">PL17</strain>
    </source>
</reference>
<name>A0A6M5YLM0_9BACT</name>
<evidence type="ECO:0000313" key="2">
    <source>
        <dbReference type="Proteomes" id="UP000503447"/>
    </source>
</evidence>
<dbReference type="EMBL" id="CP053452">
    <property type="protein sequence ID" value="QJW94989.1"/>
    <property type="molecule type" value="Genomic_DNA"/>
</dbReference>
<dbReference type="KEGG" id="ftj:FTUN_2515"/>
<sequence length="63" mass="6269">MLLVLVPTLVTPGVAPFDAAVIPVTNSSAKVPGFVVVPGTEVPELKVTPVTTSAPPAGATDCE</sequence>
<dbReference type="AlphaFoldDB" id="A0A6M5YLM0"/>
<accession>A0A6M5YLM0</accession>
<evidence type="ECO:0000313" key="1">
    <source>
        <dbReference type="EMBL" id="QJW94989.1"/>
    </source>
</evidence>
<protein>
    <submittedName>
        <fullName evidence="1">Uncharacterized protein</fullName>
    </submittedName>
</protein>